<dbReference type="EMBL" id="AP018227">
    <property type="protein sequence ID" value="BAY82392.1"/>
    <property type="molecule type" value="Genomic_DNA"/>
</dbReference>
<dbReference type="AlphaFoldDB" id="A0A1Z4LMC9"/>
<evidence type="ECO:0000313" key="2">
    <source>
        <dbReference type="Proteomes" id="UP000218418"/>
    </source>
</evidence>
<name>A0A1Z4LMC9_9CYAN</name>
<dbReference type="OrthoDB" id="428427at2"/>
<keyword evidence="2" id="KW-1185">Reference proteome</keyword>
<reference evidence="1 2" key="1">
    <citation type="submission" date="2017-06" db="EMBL/GenBank/DDBJ databases">
        <title>Genome sequencing of cyanobaciteial culture collection at National Institute for Environmental Studies (NIES).</title>
        <authorList>
            <person name="Hirose Y."/>
            <person name="Shimura Y."/>
            <person name="Fujisawa T."/>
            <person name="Nakamura Y."/>
            <person name="Kawachi M."/>
        </authorList>
    </citation>
    <scope>NUCLEOTIDE SEQUENCE [LARGE SCALE GENOMIC DNA]</scope>
    <source>
        <strain evidence="1 2">NIES-267</strain>
    </source>
</reference>
<gene>
    <name evidence="1" type="ORF">NIES267_18720</name>
</gene>
<organism evidence="1 2">
    <name type="scientific">Calothrix parasitica NIES-267</name>
    <dbReference type="NCBI Taxonomy" id="1973488"/>
    <lineage>
        <taxon>Bacteria</taxon>
        <taxon>Bacillati</taxon>
        <taxon>Cyanobacteriota</taxon>
        <taxon>Cyanophyceae</taxon>
        <taxon>Nostocales</taxon>
        <taxon>Calotrichaceae</taxon>
        <taxon>Calothrix</taxon>
    </lineage>
</organism>
<proteinExistence type="predicted"/>
<protein>
    <submittedName>
        <fullName evidence="1">Uncharacterized protein</fullName>
    </submittedName>
</protein>
<dbReference type="Proteomes" id="UP000218418">
    <property type="component" value="Chromosome"/>
</dbReference>
<accession>A0A1Z4LMC9</accession>
<evidence type="ECO:0000313" key="1">
    <source>
        <dbReference type="EMBL" id="BAY82392.1"/>
    </source>
</evidence>
<sequence>MTKKNYNGDCYYGLGGRKFIGNPKQPTVTVCQLEEGEYKSSLYKGDEIVQLKLFPDLKLTAEEIFQSAYIENKVKG</sequence>